<evidence type="ECO:0000313" key="2">
    <source>
        <dbReference type="Proteomes" id="UP000799118"/>
    </source>
</evidence>
<organism evidence="1 2">
    <name type="scientific">Gymnopus androsaceus JB14</name>
    <dbReference type="NCBI Taxonomy" id="1447944"/>
    <lineage>
        <taxon>Eukaryota</taxon>
        <taxon>Fungi</taxon>
        <taxon>Dikarya</taxon>
        <taxon>Basidiomycota</taxon>
        <taxon>Agaricomycotina</taxon>
        <taxon>Agaricomycetes</taxon>
        <taxon>Agaricomycetidae</taxon>
        <taxon>Agaricales</taxon>
        <taxon>Marasmiineae</taxon>
        <taxon>Omphalotaceae</taxon>
        <taxon>Gymnopus</taxon>
    </lineage>
</organism>
<sequence length="135" mass="14476">MGGCSKETDAFTLPSSTPKGAISVKFSPNSLSLSITESVPASVLPTRPDHFGMTSRHHRATGHGTRRQTILVVCSLCIWINNTSKRGGARSSELWLIRESLEKFTAALLTGEDLSGWVYGRGVPSIGEGEMDLDG</sequence>
<reference evidence="1" key="1">
    <citation type="journal article" date="2019" name="Environ. Microbiol.">
        <title>Fungal ecological strategies reflected in gene transcription - a case study of two litter decomposers.</title>
        <authorList>
            <person name="Barbi F."/>
            <person name="Kohler A."/>
            <person name="Barry K."/>
            <person name="Baskaran P."/>
            <person name="Daum C."/>
            <person name="Fauchery L."/>
            <person name="Ihrmark K."/>
            <person name="Kuo A."/>
            <person name="LaButti K."/>
            <person name="Lipzen A."/>
            <person name="Morin E."/>
            <person name="Grigoriev I.V."/>
            <person name="Henrissat B."/>
            <person name="Lindahl B."/>
            <person name="Martin F."/>
        </authorList>
    </citation>
    <scope>NUCLEOTIDE SEQUENCE</scope>
    <source>
        <strain evidence="1">JB14</strain>
    </source>
</reference>
<dbReference type="OrthoDB" id="428655at2759"/>
<protein>
    <submittedName>
        <fullName evidence="1">Uncharacterized protein</fullName>
    </submittedName>
</protein>
<accession>A0A6A4HSY2</accession>
<keyword evidence="2" id="KW-1185">Reference proteome</keyword>
<dbReference type="AlphaFoldDB" id="A0A6A4HSY2"/>
<name>A0A6A4HSY2_9AGAR</name>
<dbReference type="Proteomes" id="UP000799118">
    <property type="component" value="Unassembled WGS sequence"/>
</dbReference>
<proteinExistence type="predicted"/>
<dbReference type="EMBL" id="ML769456">
    <property type="protein sequence ID" value="KAE9400418.1"/>
    <property type="molecule type" value="Genomic_DNA"/>
</dbReference>
<gene>
    <name evidence="1" type="ORF">BT96DRAFT_992931</name>
</gene>
<evidence type="ECO:0000313" key="1">
    <source>
        <dbReference type="EMBL" id="KAE9400418.1"/>
    </source>
</evidence>